<dbReference type="EMBL" id="JABDTM020025228">
    <property type="protein sequence ID" value="KAH0813488.1"/>
    <property type="molecule type" value="Genomic_DNA"/>
</dbReference>
<feature type="compositionally biased region" description="Basic and acidic residues" evidence="1">
    <location>
        <begin position="504"/>
        <end position="521"/>
    </location>
</feature>
<evidence type="ECO:0000256" key="1">
    <source>
        <dbReference type="SAM" id="MobiDB-lite"/>
    </source>
</evidence>
<organism evidence="2 3">
    <name type="scientific">Tenebrio molitor</name>
    <name type="common">Yellow mealworm beetle</name>
    <dbReference type="NCBI Taxonomy" id="7067"/>
    <lineage>
        <taxon>Eukaryota</taxon>
        <taxon>Metazoa</taxon>
        <taxon>Ecdysozoa</taxon>
        <taxon>Arthropoda</taxon>
        <taxon>Hexapoda</taxon>
        <taxon>Insecta</taxon>
        <taxon>Pterygota</taxon>
        <taxon>Neoptera</taxon>
        <taxon>Endopterygota</taxon>
        <taxon>Coleoptera</taxon>
        <taxon>Polyphaga</taxon>
        <taxon>Cucujiformia</taxon>
        <taxon>Tenebrionidae</taxon>
        <taxon>Tenebrio</taxon>
    </lineage>
</organism>
<proteinExistence type="predicted"/>
<reference evidence="2" key="2">
    <citation type="submission" date="2021-08" db="EMBL/GenBank/DDBJ databases">
        <authorList>
            <person name="Eriksson T."/>
        </authorList>
    </citation>
    <scope>NUCLEOTIDE SEQUENCE</scope>
    <source>
        <strain evidence="2">Stoneville</strain>
        <tissue evidence="2">Whole head</tissue>
    </source>
</reference>
<keyword evidence="3" id="KW-1185">Reference proteome</keyword>
<name>A0A8J6LBM8_TENMO</name>
<dbReference type="AlphaFoldDB" id="A0A8J6LBM8"/>
<feature type="region of interest" description="Disordered" evidence="1">
    <location>
        <begin position="489"/>
        <end position="521"/>
    </location>
</feature>
<feature type="compositionally biased region" description="Polar residues" evidence="1">
    <location>
        <begin position="105"/>
        <end position="119"/>
    </location>
</feature>
<gene>
    <name evidence="2" type="ORF">GEV33_009304</name>
</gene>
<feature type="compositionally biased region" description="Basic residues" evidence="1">
    <location>
        <begin position="241"/>
        <end position="251"/>
    </location>
</feature>
<feature type="region of interest" description="Disordered" evidence="1">
    <location>
        <begin position="237"/>
        <end position="262"/>
    </location>
</feature>
<dbReference type="Proteomes" id="UP000719412">
    <property type="component" value="Unassembled WGS sequence"/>
</dbReference>
<reference evidence="2" key="1">
    <citation type="journal article" date="2020" name="J Insects Food Feed">
        <title>The yellow mealworm (Tenebrio molitor) genome: a resource for the emerging insects as food and feed industry.</title>
        <authorList>
            <person name="Eriksson T."/>
            <person name="Andere A."/>
            <person name="Kelstrup H."/>
            <person name="Emery V."/>
            <person name="Picard C."/>
        </authorList>
    </citation>
    <scope>NUCLEOTIDE SEQUENCE</scope>
    <source>
        <strain evidence="2">Stoneville</strain>
        <tissue evidence="2">Whole head</tissue>
    </source>
</reference>
<feature type="compositionally biased region" description="Polar residues" evidence="1">
    <location>
        <begin position="492"/>
        <end position="501"/>
    </location>
</feature>
<comment type="caution">
    <text evidence="2">The sequence shown here is derived from an EMBL/GenBank/DDBJ whole genome shotgun (WGS) entry which is preliminary data.</text>
</comment>
<feature type="region of interest" description="Disordered" evidence="1">
    <location>
        <begin position="567"/>
        <end position="595"/>
    </location>
</feature>
<protein>
    <submittedName>
        <fullName evidence="2">Uncharacterized protein</fullName>
    </submittedName>
</protein>
<accession>A0A8J6LBM8</accession>
<feature type="region of interest" description="Disordered" evidence="1">
    <location>
        <begin position="101"/>
        <end position="123"/>
    </location>
</feature>
<evidence type="ECO:0000313" key="3">
    <source>
        <dbReference type="Proteomes" id="UP000719412"/>
    </source>
</evidence>
<evidence type="ECO:0000313" key="2">
    <source>
        <dbReference type="EMBL" id="KAH0813488.1"/>
    </source>
</evidence>
<sequence>MINNSIYLWYSYGQTETAEHALTTTISTSHALTITNGTSNALAYTFGTSHVLAKPNNHRLGTSTATCNKQQSTWTPTSSCVYDREHHAVYTATRHLHLPHILEPSPSQTPGTNAPNSENAPADAVSCSGSISLAIDFRARNIEQEADDRVIANDNTTSSMHSNIDATSVASTLAARSISRFGASLRLANKQGPNHFAHASSARPSISSTTRVSTISQTSANKTINTGFGTSLRFATSRARTTSHRRVRHVPQLRPRPGPEALRTRLPTKSSICFRDCVPSRCSRRDAQLQIFERTQPLRGEYCGNLYRRTTTRTQMEPCFIGKESDVLLVNIIKQIVVVPITKLDSLEIIWRVKFLDHSKLYLSYRFNGVYLCRGCPYGEQLQSFDIQNLSLRRKINSALFLYHLVRGRVDCPDLMGRLSLRVPRPNLRNVSTFVVPTPRTNLLRRSPLFHAVSNFSQIEHEADIFIASALSLDTRGARWEEFSREKENYRQRSVQQQFNNGDFLEREPPRSSRTDIRDRAAKRYPCGTNRSLRIEITLPFRSGRRKTIGGSSTPTTNLHQVARNHTINQPRGPLADSSPPASSEQNLYEEGYSV</sequence>